<feature type="transmembrane region" description="Helical" evidence="6">
    <location>
        <begin position="115"/>
        <end position="135"/>
    </location>
</feature>
<feature type="transmembrane region" description="Helical" evidence="6">
    <location>
        <begin position="33"/>
        <end position="51"/>
    </location>
</feature>
<evidence type="ECO:0000256" key="6">
    <source>
        <dbReference type="RuleBase" id="RU363041"/>
    </source>
</evidence>
<gene>
    <name evidence="7" type="ORF">SAMN02745213_01356</name>
</gene>
<evidence type="ECO:0000256" key="1">
    <source>
        <dbReference type="ARBA" id="ARBA00004141"/>
    </source>
</evidence>
<keyword evidence="4 6" id="KW-1133">Transmembrane helix</keyword>
<name>A0A1T4VFF6_9GAMM</name>
<dbReference type="STRING" id="83771.SAMN02910357_00893"/>
<sequence>MFLGIPLIELVETIAILALCGVVAGFLAGLLGVGGGIIFVPCFTFVFTVFFKVPLDVAVIIATGTSLLCMIPTSISAARSQNKKGNTDIEVIKAWSVAMLVGVFIGIMVSKFLGGAWLTILFGSVMILNSINTLFRAKAKPAFDKLPGKFGQNCIAFCIACFSSMLGIGGGTLTVPVLNACSVPPHKSIGTSSAVSLFVCVPGALLMIFTNLNSTPAGAPLGTFGLVNVLAAICVVPISFFCAPLGVNIGKKIAPVTLKRIFAVALFIISANMLYKGITYYTKVSEPQVVQQVEEPAVEQSQFIEEK</sequence>
<feature type="transmembrane region" description="Helical" evidence="6">
    <location>
        <begin position="253"/>
        <end position="275"/>
    </location>
</feature>
<feature type="transmembrane region" description="Helical" evidence="6">
    <location>
        <begin position="57"/>
        <end position="78"/>
    </location>
</feature>
<dbReference type="Pfam" id="PF01925">
    <property type="entry name" value="TauE"/>
    <property type="match status" value="1"/>
</dbReference>
<dbReference type="EMBL" id="FUXX01000021">
    <property type="protein sequence ID" value="SKA63251.1"/>
    <property type="molecule type" value="Genomic_DNA"/>
</dbReference>
<feature type="transmembrane region" description="Helical" evidence="6">
    <location>
        <begin position="6"/>
        <end position="26"/>
    </location>
</feature>
<keyword evidence="5 6" id="KW-0472">Membrane</keyword>
<dbReference type="PANTHER" id="PTHR43483">
    <property type="entry name" value="MEMBRANE TRANSPORTER PROTEIN HI_0806-RELATED"/>
    <property type="match status" value="1"/>
</dbReference>
<evidence type="ECO:0000313" key="8">
    <source>
        <dbReference type="Proteomes" id="UP000242432"/>
    </source>
</evidence>
<keyword evidence="6" id="KW-1003">Cell membrane</keyword>
<dbReference type="AlphaFoldDB" id="A0A1T4VFF6"/>
<protein>
    <recommendedName>
        <fullName evidence="6">Probable membrane transporter protein</fullName>
    </recommendedName>
</protein>
<proteinExistence type="inferred from homology"/>
<dbReference type="InterPro" id="IPR002781">
    <property type="entry name" value="TM_pro_TauE-like"/>
</dbReference>
<comment type="subcellular location">
    <subcellularLocation>
        <location evidence="6">Cell membrane</location>
        <topology evidence="6">Multi-pass membrane protein</topology>
    </subcellularLocation>
    <subcellularLocation>
        <location evidence="1">Membrane</location>
        <topology evidence="1">Multi-pass membrane protein</topology>
    </subcellularLocation>
</comment>
<feature type="transmembrane region" description="Helical" evidence="6">
    <location>
        <begin position="90"/>
        <end position="109"/>
    </location>
</feature>
<dbReference type="Proteomes" id="UP000242432">
    <property type="component" value="Unassembled WGS sequence"/>
</dbReference>
<evidence type="ECO:0000256" key="5">
    <source>
        <dbReference type="ARBA" id="ARBA00023136"/>
    </source>
</evidence>
<feature type="transmembrane region" description="Helical" evidence="6">
    <location>
        <begin position="221"/>
        <end position="247"/>
    </location>
</feature>
<dbReference type="RefSeq" id="WP_078928831.1">
    <property type="nucleotide sequence ID" value="NZ_FUXX01000021.1"/>
</dbReference>
<evidence type="ECO:0000256" key="4">
    <source>
        <dbReference type="ARBA" id="ARBA00022989"/>
    </source>
</evidence>
<feature type="transmembrane region" description="Helical" evidence="6">
    <location>
        <begin position="189"/>
        <end position="209"/>
    </location>
</feature>
<dbReference type="GO" id="GO:0005886">
    <property type="term" value="C:plasma membrane"/>
    <property type="evidence" value="ECO:0007669"/>
    <property type="project" value="UniProtKB-SubCell"/>
</dbReference>
<comment type="similarity">
    <text evidence="2 6">Belongs to the 4-toluene sulfonate uptake permease (TSUP) (TC 2.A.102) family.</text>
</comment>
<organism evidence="7 8">
    <name type="scientific">Succinivibrio dextrinosolvens DSM 3072</name>
    <dbReference type="NCBI Taxonomy" id="1123324"/>
    <lineage>
        <taxon>Bacteria</taxon>
        <taxon>Pseudomonadati</taxon>
        <taxon>Pseudomonadota</taxon>
        <taxon>Gammaproteobacteria</taxon>
        <taxon>Aeromonadales</taxon>
        <taxon>Succinivibrionaceae</taxon>
        <taxon>Succinivibrio</taxon>
    </lineage>
</organism>
<evidence type="ECO:0000313" key="7">
    <source>
        <dbReference type="EMBL" id="SKA63251.1"/>
    </source>
</evidence>
<reference evidence="8" key="1">
    <citation type="submission" date="2017-02" db="EMBL/GenBank/DDBJ databases">
        <authorList>
            <person name="Varghese N."/>
            <person name="Submissions S."/>
        </authorList>
    </citation>
    <scope>NUCLEOTIDE SEQUENCE [LARGE SCALE GENOMIC DNA]</scope>
    <source>
        <strain evidence="8">DSM 3072</strain>
    </source>
</reference>
<dbReference type="PANTHER" id="PTHR43483:SF3">
    <property type="entry name" value="MEMBRANE TRANSPORTER PROTEIN HI_0806-RELATED"/>
    <property type="match status" value="1"/>
</dbReference>
<keyword evidence="8" id="KW-1185">Reference proteome</keyword>
<feature type="transmembrane region" description="Helical" evidence="6">
    <location>
        <begin position="155"/>
        <end position="177"/>
    </location>
</feature>
<keyword evidence="3 6" id="KW-0812">Transmembrane</keyword>
<evidence type="ECO:0000256" key="2">
    <source>
        <dbReference type="ARBA" id="ARBA00009142"/>
    </source>
</evidence>
<evidence type="ECO:0000256" key="3">
    <source>
        <dbReference type="ARBA" id="ARBA00022692"/>
    </source>
</evidence>
<accession>A0A1T4VFF6</accession>